<evidence type="ECO:0000313" key="2">
    <source>
        <dbReference type="Proteomes" id="UP000275137"/>
    </source>
</evidence>
<gene>
    <name evidence="1" type="ORF">ED236_04400</name>
</gene>
<proteinExistence type="predicted"/>
<name>A0A3N0V2E0_9PROT</name>
<dbReference type="Proteomes" id="UP000275137">
    <property type="component" value="Unassembled WGS sequence"/>
</dbReference>
<organism evidence="1 2">
    <name type="scientific">Pseudomethylobacillus aquaticus</name>
    <dbReference type="NCBI Taxonomy" id="2676064"/>
    <lineage>
        <taxon>Bacteria</taxon>
        <taxon>Pseudomonadati</taxon>
        <taxon>Pseudomonadota</taxon>
        <taxon>Betaproteobacteria</taxon>
        <taxon>Nitrosomonadales</taxon>
        <taxon>Methylophilaceae</taxon>
        <taxon>Pseudomethylobacillus</taxon>
    </lineage>
</organism>
<evidence type="ECO:0000313" key="1">
    <source>
        <dbReference type="EMBL" id="ROH86949.1"/>
    </source>
</evidence>
<dbReference type="RefSeq" id="WP_123236757.1">
    <property type="nucleotide sequence ID" value="NZ_RJVP01000002.1"/>
</dbReference>
<accession>A0A3N0V2E0</accession>
<dbReference type="InterPro" id="IPR011473">
    <property type="entry name" value="DUF1579"/>
</dbReference>
<reference evidence="1 2" key="1">
    <citation type="submission" date="2018-10" db="EMBL/GenBank/DDBJ databases">
        <authorList>
            <person name="Chen W.-M."/>
        </authorList>
    </citation>
    <scope>NUCLEOTIDE SEQUENCE [LARGE SCALE GENOMIC DNA]</scope>
    <source>
        <strain evidence="1 2">H-5</strain>
    </source>
</reference>
<dbReference type="EMBL" id="RJVP01000002">
    <property type="protein sequence ID" value="ROH86949.1"/>
    <property type="molecule type" value="Genomic_DNA"/>
</dbReference>
<dbReference type="Pfam" id="PF07617">
    <property type="entry name" value="DUF1579"/>
    <property type="match status" value="1"/>
</dbReference>
<protein>
    <submittedName>
        <fullName evidence="1">DUF1579 domain-containing protein</fullName>
    </submittedName>
</protein>
<dbReference type="AlphaFoldDB" id="A0A3N0V2E0"/>
<sequence>MEMQPGPEHDWLKQLQGEWQGESEGVCEPGQAAQQFKSTETGRMLGDFWVQLSGQGEMPGGGVATMQMTLGYDPVKQVYVGTWLGSMMSHLWVYEGKLDTTGRILTLSTSGPDFTAPGKVLQYRDVIEIVNEGERRLTSYTLGEGGVWQQFMSARYTRKH</sequence>
<comment type="caution">
    <text evidence="1">The sequence shown here is derived from an EMBL/GenBank/DDBJ whole genome shotgun (WGS) entry which is preliminary data.</text>
</comment>
<keyword evidence="2" id="KW-1185">Reference proteome</keyword>